<protein>
    <recommendedName>
        <fullName evidence="5">SH3 domain protein</fullName>
    </recommendedName>
</protein>
<proteinExistence type="predicted"/>
<keyword evidence="2" id="KW-0472">Membrane</keyword>
<sequence length="174" mass="20084">MKSKYRLRDYASGCRSYPTLIKRLGQGLLAAAFAGMLLQPFSTVHAGFFDRVQDIYRLPEQMETVEKQYEATKQQLQEQVKKFDEQKDQLAETIARSKATEERLLAQNKQLMAQNEALQHSIQAAEQAKLEQQARTRKYIMFGITAVLLVAGYFVAGRLIRVAVWKRQKRSLRK</sequence>
<accession>A0ABX0J4C6</accession>
<feature type="coiled-coil region" evidence="1">
    <location>
        <begin position="62"/>
        <end position="135"/>
    </location>
</feature>
<evidence type="ECO:0000313" key="3">
    <source>
        <dbReference type="EMBL" id="NHN28869.1"/>
    </source>
</evidence>
<keyword evidence="4" id="KW-1185">Reference proteome</keyword>
<evidence type="ECO:0008006" key="5">
    <source>
        <dbReference type="Google" id="ProtNLM"/>
    </source>
</evidence>
<evidence type="ECO:0000256" key="2">
    <source>
        <dbReference type="SAM" id="Phobius"/>
    </source>
</evidence>
<dbReference type="RefSeq" id="WP_166146114.1">
    <property type="nucleotide sequence ID" value="NZ_JAAOIW010000001.1"/>
</dbReference>
<evidence type="ECO:0000313" key="4">
    <source>
        <dbReference type="Proteomes" id="UP001165962"/>
    </source>
</evidence>
<reference evidence="3" key="1">
    <citation type="submission" date="2020-03" db="EMBL/GenBank/DDBJ databases">
        <title>Draft sequencing of Paenibacilllus sp. S3N08.</title>
        <authorList>
            <person name="Kim D.-U."/>
        </authorList>
    </citation>
    <scope>NUCLEOTIDE SEQUENCE</scope>
    <source>
        <strain evidence="3">S3N08</strain>
    </source>
</reference>
<dbReference type="Proteomes" id="UP001165962">
    <property type="component" value="Unassembled WGS sequence"/>
</dbReference>
<evidence type="ECO:0000256" key="1">
    <source>
        <dbReference type="SAM" id="Coils"/>
    </source>
</evidence>
<organism evidence="3 4">
    <name type="scientific">Paenibacillus agricola</name>
    <dbReference type="NCBI Taxonomy" id="2716264"/>
    <lineage>
        <taxon>Bacteria</taxon>
        <taxon>Bacillati</taxon>
        <taxon>Bacillota</taxon>
        <taxon>Bacilli</taxon>
        <taxon>Bacillales</taxon>
        <taxon>Paenibacillaceae</taxon>
        <taxon>Paenibacillus</taxon>
    </lineage>
</organism>
<name>A0ABX0J4C6_9BACL</name>
<keyword evidence="1" id="KW-0175">Coiled coil</keyword>
<gene>
    <name evidence="3" type="ORF">G9U52_03360</name>
</gene>
<comment type="caution">
    <text evidence="3">The sequence shown here is derived from an EMBL/GenBank/DDBJ whole genome shotgun (WGS) entry which is preliminary data.</text>
</comment>
<feature type="transmembrane region" description="Helical" evidence="2">
    <location>
        <begin position="139"/>
        <end position="164"/>
    </location>
</feature>
<keyword evidence="2" id="KW-0812">Transmembrane</keyword>
<keyword evidence="2" id="KW-1133">Transmembrane helix</keyword>
<dbReference type="EMBL" id="JAAOIW010000001">
    <property type="protein sequence ID" value="NHN28869.1"/>
    <property type="molecule type" value="Genomic_DNA"/>
</dbReference>